<dbReference type="InterPro" id="IPR011992">
    <property type="entry name" value="EF-hand-dom_pair"/>
</dbReference>
<feature type="domain" description="EF-hand" evidence="2">
    <location>
        <begin position="562"/>
        <end position="597"/>
    </location>
</feature>
<feature type="compositionally biased region" description="Pro residues" evidence="1">
    <location>
        <begin position="215"/>
        <end position="253"/>
    </location>
</feature>
<feature type="compositionally biased region" description="Low complexity" evidence="1">
    <location>
        <begin position="203"/>
        <end position="214"/>
    </location>
</feature>
<proteinExistence type="predicted"/>
<reference evidence="3 4" key="1">
    <citation type="journal article" date="2024" name="Science">
        <title>Giant polyketide synthase enzymes in the biosynthesis of giant marine polyether toxins.</title>
        <authorList>
            <person name="Fallon T.R."/>
            <person name="Shende V.V."/>
            <person name="Wierzbicki I.H."/>
            <person name="Pendleton A.L."/>
            <person name="Watervoot N.F."/>
            <person name="Auber R.P."/>
            <person name="Gonzalez D.J."/>
            <person name="Wisecaver J.H."/>
            <person name="Moore B.S."/>
        </authorList>
    </citation>
    <scope>NUCLEOTIDE SEQUENCE [LARGE SCALE GENOMIC DNA]</scope>
    <source>
        <strain evidence="3 4">12B1</strain>
    </source>
</reference>
<keyword evidence="4" id="KW-1185">Reference proteome</keyword>
<sequence length="639" mass="69777">MPSLTAPRSAASTELPPALAMLYARAQELRGPFTLSSGAHSFEARRASTERRLASQLESLDNVFVRHARTLQSQQLLHGACVDELSASIEAMDADPDCAYKIRRDVPSLMRQLSDLHAALVGELVEVVEECVRSAEEQQAELAARVSRAEGETSELLEAAEQLEKQARHAAEERAALIRMHDAHDAQLKAQLVAVQQQLAEAQRQLQKAPAHAPARPPESRPPLAAAPPPPPAPPQHAQPALPPPPPQPPQPQPTRHAAAHVQNGAGDITAAPPASFEAPRAREGSNVAGAHADRTPQTSSPRQSGQYSSQSKVSARSSVGGGSTQGAAKRGAAALAGSGSTLVGGERTLSLKQMRELIDELYASKTKHDQKCADAKLPRETIEMHLYTFLNTKYGLKSLIAEYANAVLDGIRRYSAEDNDVAVFSAMLRNEIDEEFRFVQKQLKHTVLELLRVYLKGKFPLKRDAEINVMLQQRASSYILEEEWTDIVKYMYNADDAAMLIDRVKELSRLDAGSLSSGAAPSKGAVASRRSLERSTPRGHKLPYSKFVKVLLDFQMAGHQRFLSTFVKEFRNVDVDGKGVLDETAFRSLLSRIAPSKDEAAIRRLLNIVDPHNRQQMTFSDCVATLSTDLVAMLNSPV</sequence>
<evidence type="ECO:0000259" key="2">
    <source>
        <dbReference type="PROSITE" id="PS50222"/>
    </source>
</evidence>
<feature type="region of interest" description="Disordered" evidence="1">
    <location>
        <begin position="203"/>
        <end position="340"/>
    </location>
</feature>
<evidence type="ECO:0000313" key="4">
    <source>
        <dbReference type="Proteomes" id="UP001515480"/>
    </source>
</evidence>
<dbReference type="EMBL" id="JBGBPQ010000013">
    <property type="protein sequence ID" value="KAL1512004.1"/>
    <property type="molecule type" value="Genomic_DNA"/>
</dbReference>
<feature type="region of interest" description="Disordered" evidence="1">
    <location>
        <begin position="514"/>
        <end position="538"/>
    </location>
</feature>
<dbReference type="GO" id="GO:0005509">
    <property type="term" value="F:calcium ion binding"/>
    <property type="evidence" value="ECO:0007669"/>
    <property type="project" value="InterPro"/>
</dbReference>
<dbReference type="PROSITE" id="PS50222">
    <property type="entry name" value="EF_HAND_2"/>
    <property type="match status" value="1"/>
</dbReference>
<evidence type="ECO:0000256" key="1">
    <source>
        <dbReference type="SAM" id="MobiDB-lite"/>
    </source>
</evidence>
<name>A0AB34J3P4_PRYPA</name>
<dbReference type="AlphaFoldDB" id="A0AB34J3P4"/>
<dbReference type="GO" id="GO:0005737">
    <property type="term" value="C:cytoplasm"/>
    <property type="evidence" value="ECO:0007669"/>
    <property type="project" value="TreeGrafter"/>
</dbReference>
<feature type="compositionally biased region" description="Low complexity" evidence="1">
    <location>
        <begin position="309"/>
        <end position="319"/>
    </location>
</feature>
<dbReference type="Gene3D" id="1.10.238.10">
    <property type="entry name" value="EF-hand"/>
    <property type="match status" value="1"/>
</dbReference>
<organism evidence="3 4">
    <name type="scientific">Prymnesium parvum</name>
    <name type="common">Toxic golden alga</name>
    <dbReference type="NCBI Taxonomy" id="97485"/>
    <lineage>
        <taxon>Eukaryota</taxon>
        <taxon>Haptista</taxon>
        <taxon>Haptophyta</taxon>
        <taxon>Prymnesiophyceae</taxon>
        <taxon>Prymnesiales</taxon>
        <taxon>Prymnesiaceae</taxon>
        <taxon>Prymnesium</taxon>
    </lineage>
</organism>
<protein>
    <recommendedName>
        <fullName evidence="2">EF-hand domain-containing protein</fullName>
    </recommendedName>
</protein>
<evidence type="ECO:0000313" key="3">
    <source>
        <dbReference type="EMBL" id="KAL1512004.1"/>
    </source>
</evidence>
<dbReference type="PANTHER" id="PTHR16306">
    <property type="entry name" value="TRANSLIN-ASSOCIATED FACTOR X-INTERACTING PROTEIN 1"/>
    <property type="match status" value="1"/>
</dbReference>
<feature type="compositionally biased region" description="Polar residues" evidence="1">
    <location>
        <begin position="296"/>
        <end position="308"/>
    </location>
</feature>
<comment type="caution">
    <text evidence="3">The sequence shown here is derived from an EMBL/GenBank/DDBJ whole genome shotgun (WGS) entry which is preliminary data.</text>
</comment>
<accession>A0AB34J3P4</accession>
<dbReference type="PANTHER" id="PTHR16306:SF1">
    <property type="entry name" value="CHROMOSOME UNDETERMINED SCAFFOLD_7, WHOLE GENOME SHOTGUN SEQUENCE"/>
    <property type="match status" value="1"/>
</dbReference>
<feature type="compositionally biased region" description="Low complexity" evidence="1">
    <location>
        <begin position="327"/>
        <end position="340"/>
    </location>
</feature>
<dbReference type="SUPFAM" id="SSF47473">
    <property type="entry name" value="EF-hand"/>
    <property type="match status" value="1"/>
</dbReference>
<dbReference type="Proteomes" id="UP001515480">
    <property type="component" value="Unassembled WGS sequence"/>
</dbReference>
<gene>
    <name evidence="3" type="ORF">AB1Y20_005279</name>
</gene>
<dbReference type="InterPro" id="IPR002048">
    <property type="entry name" value="EF_hand_dom"/>
</dbReference>